<gene>
    <name evidence="1" type="ORF">DPMN_046568</name>
</gene>
<dbReference type="EMBL" id="JAIWYP010000011">
    <property type="protein sequence ID" value="KAH3739878.1"/>
    <property type="molecule type" value="Genomic_DNA"/>
</dbReference>
<sequence length="207" mass="24415">MQDNLSLERRRKPVFLIWLYAVQTSFDYNTGYPSATKTFTFYANTPPTFYFTAGQSIKIFQNNTYEGKVINQIIPKFIDETEDNDVISYYVSSEPRRSWIHDNDLFDFNTENGEIYLSKTLEYEFSYTFDMGLCIVDRRRDTACHTLHIEMWACYQTPNCTDQEILDLKDTHGILEHNSNNSLFGMIYPTPSDHFPYFRNTWSKLGL</sequence>
<accession>A0A9D4D9U3</accession>
<comment type="caution">
    <text evidence="1">The sequence shown here is derived from an EMBL/GenBank/DDBJ whole genome shotgun (WGS) entry which is preliminary data.</text>
</comment>
<organism evidence="1 2">
    <name type="scientific">Dreissena polymorpha</name>
    <name type="common">Zebra mussel</name>
    <name type="synonym">Mytilus polymorpha</name>
    <dbReference type="NCBI Taxonomy" id="45954"/>
    <lineage>
        <taxon>Eukaryota</taxon>
        <taxon>Metazoa</taxon>
        <taxon>Spiralia</taxon>
        <taxon>Lophotrochozoa</taxon>
        <taxon>Mollusca</taxon>
        <taxon>Bivalvia</taxon>
        <taxon>Autobranchia</taxon>
        <taxon>Heteroconchia</taxon>
        <taxon>Euheterodonta</taxon>
        <taxon>Imparidentia</taxon>
        <taxon>Neoheterodontei</taxon>
        <taxon>Myida</taxon>
        <taxon>Dreissenoidea</taxon>
        <taxon>Dreissenidae</taxon>
        <taxon>Dreissena</taxon>
    </lineage>
</organism>
<evidence type="ECO:0000313" key="2">
    <source>
        <dbReference type="Proteomes" id="UP000828390"/>
    </source>
</evidence>
<evidence type="ECO:0000313" key="1">
    <source>
        <dbReference type="EMBL" id="KAH3739878.1"/>
    </source>
</evidence>
<dbReference type="Proteomes" id="UP000828390">
    <property type="component" value="Unassembled WGS sequence"/>
</dbReference>
<proteinExistence type="predicted"/>
<reference evidence="1" key="1">
    <citation type="journal article" date="2019" name="bioRxiv">
        <title>The Genome of the Zebra Mussel, Dreissena polymorpha: A Resource for Invasive Species Research.</title>
        <authorList>
            <person name="McCartney M.A."/>
            <person name="Auch B."/>
            <person name="Kono T."/>
            <person name="Mallez S."/>
            <person name="Zhang Y."/>
            <person name="Obille A."/>
            <person name="Becker A."/>
            <person name="Abrahante J.E."/>
            <person name="Garbe J."/>
            <person name="Badalamenti J.P."/>
            <person name="Herman A."/>
            <person name="Mangelson H."/>
            <person name="Liachko I."/>
            <person name="Sullivan S."/>
            <person name="Sone E.D."/>
            <person name="Koren S."/>
            <person name="Silverstein K.A.T."/>
            <person name="Beckman K.B."/>
            <person name="Gohl D.M."/>
        </authorList>
    </citation>
    <scope>NUCLEOTIDE SEQUENCE</scope>
    <source>
        <strain evidence="1">Duluth1</strain>
        <tissue evidence="1">Whole animal</tissue>
    </source>
</reference>
<dbReference type="AlphaFoldDB" id="A0A9D4D9U3"/>
<reference evidence="1" key="2">
    <citation type="submission" date="2020-11" db="EMBL/GenBank/DDBJ databases">
        <authorList>
            <person name="McCartney M.A."/>
            <person name="Auch B."/>
            <person name="Kono T."/>
            <person name="Mallez S."/>
            <person name="Becker A."/>
            <person name="Gohl D.M."/>
            <person name="Silverstein K.A.T."/>
            <person name="Koren S."/>
            <person name="Bechman K.B."/>
            <person name="Herman A."/>
            <person name="Abrahante J.E."/>
            <person name="Garbe J."/>
        </authorList>
    </citation>
    <scope>NUCLEOTIDE SEQUENCE</scope>
    <source>
        <strain evidence="1">Duluth1</strain>
        <tissue evidence="1">Whole animal</tissue>
    </source>
</reference>
<dbReference type="Gene3D" id="2.60.40.60">
    <property type="entry name" value="Cadherins"/>
    <property type="match status" value="1"/>
</dbReference>
<keyword evidence="2" id="KW-1185">Reference proteome</keyword>
<name>A0A9D4D9U3_DREPO</name>
<protein>
    <submittedName>
        <fullName evidence="1">Uncharacterized protein</fullName>
    </submittedName>
</protein>